<dbReference type="InterPro" id="IPR041464">
    <property type="entry name" value="TubC_N"/>
</dbReference>
<dbReference type="Gene3D" id="3.40.50.12780">
    <property type="entry name" value="N-terminal domain of ligase-like"/>
    <property type="match status" value="2"/>
</dbReference>
<dbReference type="Gene3D" id="1.10.10.1830">
    <property type="entry name" value="Non-ribosomal peptide synthase, adenylation domain"/>
    <property type="match status" value="1"/>
</dbReference>
<dbReference type="InterPro" id="IPR010071">
    <property type="entry name" value="AA_adenyl_dom"/>
</dbReference>
<dbReference type="SUPFAM" id="SSF47336">
    <property type="entry name" value="ACP-like"/>
    <property type="match status" value="3"/>
</dbReference>
<dbReference type="InterPro" id="IPR023213">
    <property type="entry name" value="CAT-like_dom_sf"/>
</dbReference>
<sequence length="3764" mass="422638">MNVYSFLEELKSKEVELNLNDGKLEVQAPEGVLTADLVEKLKSYKEEIIDLLKQLGNEESVSEIPVAAKKEYYPLSFSQNRLWVLDQFDQVSTVFNVAMHYWLNGAIDEKLFAQAFEMLVARHEILRTRFAYKNEQPFQQILANEKEGISFETLDYSNSENPKERAVTKATAVAESTFKLDTDPLLKVAFIKVDHERYFLSLCIHHIISDEWSMHVLVRDVIEIYNGLKSGTNTELTPLRIQFKDYASWELDNIKTENRSKDYWLKKLEGTLPILELASDHIRPAIQTYNGNEVSFQISKQNSQQFHKLLEENGATLFMGVMSLVYAVLYRYSGQNDIILGTPVSGRTHADLEDQIGFYINTLALRQNIHGVSDFTALLNDVKKNILDGYQHQSYPFDLLVDELVVQRDPSRAPLFDVMVVVEDNVKDTITKFDGITIEEARLEKTLSKYDLTFWFKESAEGEIAVHIEYNTDIYGDDRMKRLGDHLGKLLESVVANSTISLDKLPLIEAEERTVLLNNYQGEVVSQATETTLVSLFEAQVNSSGNAEALQYEDTTLSYQELEERSNQFAQYLLAKHNIQKGSIVGIIQDRSENLLISILGILKAGGAYLPIDKNYPSDRIEYMLTDGNVSLVISDSEITNSVENINIVALQEELQNHPTTKPAISLNGEEVAYVIYTSGSTGRPKGVQIKHSSVVNYLDWANENYYGNEANYPSCLFTSLSFDLTVTSLWSGLLRGDVLNIVSSEEDDLTALQKVFTNESIKTVKLTPSHIQVLAGLDISSTNIAVAIVGGEALTANHVSILKGLNPEMKIYNEYGPTETTVGCSVALVEDINAITIGRPIQNTTLYVLDKNHELVPIGVQGELYVGGSGVFKGYIGKEDLTVERTLSNPFGEGTLYKTGDIVSWDSEGNLHYHGRKDDQVKIQGHRIELGELSGILSQSDLVSQFEILTVSDESAASLVVYYIGSEEISSEIKAYFEAQLPAYMVPSYYVGLDEFPLTSNGKLDKSKLPSPQGVSTKTYIAPETETEKLLAEIWSELLLVPQVGKEDNFFELGGNSLKAVQLIGRLKKEASLKISMEAIFRNPILKNLAANATKVHSDEIVSIPKVRTQEDYELSRAQHRTWLQVQRDPKALTFNIFNRYQLKGILNREALEKAFNAVINRHESLRTIITLKGVEPRQVILSNEDYNFSIAYKNASNRAEIIAEFSNHIFDLSKGPLFQVTILENNESDHELLFSMHHIISDEWSEQVLVHDLIRYYNGYVAGDEVSLEALPIQYKDYAAWQSSWVGSDEFKTSGDYWKSHLADAPRIELGSDRPRPEVMTHEGSQNHFRFSKETSDGLKKLCSELGCTLFMGVSSLVYALLYRYTGQSDITLGTPVAGRDHADLENQIGLFLNTLALRAEFSGEDSFKELVAHVKELSIAGFNHQTYPFDLLAEELEVDLAINRSPLFDVVVILQNVELQFIDALQMEGLEIEAANEELKISKGDIRFQFIDREDYIEGSIEYSTDLYDTDRITRMVSHLDNLLLEVISTPDASMKELTYLGEEEQSSTDWFSKSIPEAKPEYIHKSFEKIAALYPEKTALVEASGSTSYKALNSFSNQLIGLLVDLGLSAENAVGVLVPSGKELVGSLLACLKTGITYVPLSNSFSLARMQQAVSETLMQVLITDDESWTEFQSKNIEHKFSHVFVFKASGSSLLGDLGLGNSDLISLEETSLEVYTVNGSGNYELSNHNIESYSKENLSVEYPKDNSSYVFYSSGTTGKSKAIVGNQESISHYINWHKNTFEFNTETRISQIASVTFDASLKDILTSLISGSCLCIPNAKTKENMLLLGTWLSEEKVTILQTVPSLFRLLTNNLQEQNLSLTALKEVVLAGEKLYGRDVELWRSISGHTARMSNLYGLTESTVLKSCYHIPNEELEAGTVLSVGKAIDNSMIAVINDSGLSMWGEIGEVYIKSPYVTKGYLDKELTANLFVQNPLVGNREDLVCKTGDIGRYDSEGNLEILGRIDDQIKLHGVRVELDGIRSSLLNLENIGQVELIVHNDTTVDSLLCYYSGQEYSASELRSLLSANLDRSSIPDYFMHLEEFPLTLNGKVDKRALPKPSELLRGSNYQAPKGAIEESLSTIWSELLSVPQKSIGRTDSFFDLGGSSLKAIQLISRVYKIHEVQLSIGEIFNHSELKGQASLISESKGETYSSIEKVAEQEDYELSHAQRRTWLIEQQIEGVSPFNGMEIYRLKGNLDIDALTKSFTKLIDRHESLRTIITIKDGTPRQKILKNSEVVVDIETVDIRATPEQRNTFVTELRQARFDLSQWPLFRIKVLSYGDNVYDLVFIDHHIISDEWSMQILVHDLVNYYNGFITGKETPLEALPIQYKDYAAWQSSWVGSDEFKASGAYWKSHLADAPRIELASDRPRPEVMSHQGSQHHFSFSKETSERLKELCTELGCTLFMGVSSLVYALLYRYTGQSDITLGTPVAGRDHADLENQIGLFLNALALRAQFSGEDSFKELVAHVKEVSVAGFNHQTYPFDLLAEELEENLAKNRSPLFDVVVILQNVELEFIDALQMEGLDVSTANEELQISKGDLRFQFIDRDDCIEGSIEYSTDLYDADRITRMVSHLDNLLLEVISTPDAAMKELTYLGEEEQSSTNWFEKPIQKVQPQYIHKSFEAIVDLYPKNKAIVFEDESHTYEEINGLSNQIGHLLIDLNIQTEHAVGVLVLSGKELVGSLLSCFKTGSTYVPLSNSFSLSRMQQAVLETSMKVLITDSESWTAFQSKNIEHTLEYVFVFKIANSSLLGDLQLGNSDLIALEKTSLEVYKVNDSGNYELSNHNLDSYSTANLLVEYPIDNSSYVFYSSGTTGKSKAIVGNQESISHYVNWHKNTFGFNTETRISQIASVTFDASLKDILTSLISGSCLCIPNAKTKENMVLLGSWLSEEKITILQTVPSLFRLLTNNLQEQNIALTALKEVVLAGEKLYGRDVELWRSISGHSARMSNLYGLTESTVLKSCYHIPNEELEAGTVLSVGKAIDNSMIAVINDSGLSMWGEIGEVYIKSPYFTKGYLDKELTANLFVQNPLVTDREDLVCKTGDIGRYDSEGNLEILGRIDDQIKLHGVRVELDGIRSSLLNLENIGQVELIVHNDTTVDSLLCYYSGQEYSASELRSLLSANLDRSSIPDYFMHLEEFPLTLNGKVDKRALPKPSDLLKGSNYEAPKGAIEESLSAIWSELLSVPQKSIGRTDSFFDLGGSSLKAIQLISRVYKKHEVQLSIGAIFNHSELQSQASLITESKGESSYESITKVVAQEDYALSHAQRRTWLIEEQIEGVSPFNGMQIYRLEGKLDIDALTKSFTQLIDRHESLRTIITIKDGVPRQKILKNSEVAVDIETIDISADPAQRNQLVTELRQARFDLSQWPLFRIKLLFYGENVYDLVFIDHHIISDEWSMQILVRDLVNYYNGYILGEEVSSEALPIQYKDYAAWQASWVGTDEYNASGAYWKTHLSEAPRIELASDRPRPEVMTNKGSQYHFSFSKEVSNGLKELCTESGCTLFMGVSSLVYALLFRYTGQSDITLGTPVAGRDHADLENQIGLYLNTLALRAKFSGDDNFKELLANVKELSVAGFNHQTYPFDLLAEELEVNLAKNRSPLFDVVVILQNIELEFMDTLEMEGLKVASDTEELMISKGDLRFQFIDREDQIEVSIEYSTDLYDNDRIMRMATDIHNLLSGILKNTTTKIRKLDFLSEIQTKKIAAKRASFADDLSEDY</sequence>
<evidence type="ECO:0000256" key="3">
    <source>
        <dbReference type="ARBA" id="ARBA00022553"/>
    </source>
</evidence>
<keyword evidence="2" id="KW-0596">Phosphopantetheine</keyword>
<dbReference type="Gene3D" id="3.30.559.10">
    <property type="entry name" value="Chloramphenicol acetyltransferase-like domain"/>
    <property type="match status" value="4"/>
</dbReference>
<dbReference type="Pfam" id="PF00550">
    <property type="entry name" value="PP-binding"/>
    <property type="match status" value="3"/>
</dbReference>
<dbReference type="InterPro" id="IPR036736">
    <property type="entry name" value="ACP-like_sf"/>
</dbReference>
<dbReference type="PROSITE" id="PS00012">
    <property type="entry name" value="PHOSPHOPANTETHEINE"/>
    <property type="match status" value="3"/>
</dbReference>
<dbReference type="Gene3D" id="3.30.300.30">
    <property type="match status" value="3"/>
</dbReference>
<protein>
    <submittedName>
        <fullName evidence="6">Amino acid adenylation domain-containing protein</fullName>
    </submittedName>
</protein>
<evidence type="ECO:0000313" key="6">
    <source>
        <dbReference type="EMBL" id="MBC8757077.1"/>
    </source>
</evidence>
<dbReference type="Gene3D" id="3.30.559.30">
    <property type="entry name" value="Nonribosomal peptide synthetase, condensation domain"/>
    <property type="match status" value="4"/>
</dbReference>
<dbReference type="InterPro" id="IPR001242">
    <property type="entry name" value="Condensation_dom"/>
</dbReference>
<evidence type="ECO:0000259" key="5">
    <source>
        <dbReference type="PROSITE" id="PS50075"/>
    </source>
</evidence>
<evidence type="ECO:0000313" key="7">
    <source>
        <dbReference type="Proteomes" id="UP000619238"/>
    </source>
</evidence>
<evidence type="ECO:0000256" key="2">
    <source>
        <dbReference type="ARBA" id="ARBA00022450"/>
    </source>
</evidence>
<comment type="cofactor">
    <cofactor evidence="1">
        <name>pantetheine 4'-phosphate</name>
        <dbReference type="ChEBI" id="CHEBI:47942"/>
    </cofactor>
</comment>
<keyword evidence="7" id="KW-1185">Reference proteome</keyword>
<dbReference type="Pfam" id="PF00668">
    <property type="entry name" value="Condensation"/>
    <property type="match status" value="4"/>
</dbReference>
<evidence type="ECO:0000256" key="1">
    <source>
        <dbReference type="ARBA" id="ARBA00001957"/>
    </source>
</evidence>
<keyword evidence="3" id="KW-0597">Phosphoprotein</keyword>
<accession>A0ABR7QER9</accession>
<dbReference type="InterPro" id="IPR045851">
    <property type="entry name" value="AMP-bd_C_sf"/>
</dbReference>
<feature type="coiled-coil region" evidence="4">
    <location>
        <begin position="34"/>
        <end position="61"/>
    </location>
</feature>
<comment type="caution">
    <text evidence="6">The sequence shown here is derived from an EMBL/GenBank/DDBJ whole genome shotgun (WGS) entry which is preliminary data.</text>
</comment>
<dbReference type="InterPro" id="IPR006162">
    <property type="entry name" value="Ppantetheine_attach_site"/>
</dbReference>
<reference evidence="6 7" key="1">
    <citation type="submission" date="2020-07" db="EMBL/GenBank/DDBJ databases">
        <title>Description of Kordia aestuariivivens sp. nov., isolated from a tidal flat.</title>
        <authorList>
            <person name="Park S."/>
            <person name="Yoon J.-H."/>
        </authorList>
    </citation>
    <scope>NUCLEOTIDE SEQUENCE [LARGE SCALE GENOMIC DNA]</scope>
    <source>
        <strain evidence="6 7">YSTF-M3</strain>
    </source>
</reference>
<dbReference type="NCBIfam" id="NF003417">
    <property type="entry name" value="PRK04813.1"/>
    <property type="match status" value="5"/>
</dbReference>
<dbReference type="SUPFAM" id="SSF56801">
    <property type="entry name" value="Acetyl-CoA synthetase-like"/>
    <property type="match status" value="3"/>
</dbReference>
<proteinExistence type="predicted"/>
<dbReference type="EMBL" id="JACGWS010000016">
    <property type="protein sequence ID" value="MBC8757077.1"/>
    <property type="molecule type" value="Genomic_DNA"/>
</dbReference>
<gene>
    <name evidence="6" type="ORF">H2O64_20560</name>
</gene>
<dbReference type="PROSITE" id="PS00455">
    <property type="entry name" value="AMP_BINDING"/>
    <property type="match status" value="3"/>
</dbReference>
<evidence type="ECO:0000256" key="4">
    <source>
        <dbReference type="SAM" id="Coils"/>
    </source>
</evidence>
<keyword evidence="4" id="KW-0175">Coiled coil</keyword>
<dbReference type="CDD" id="cd05930">
    <property type="entry name" value="A_NRPS"/>
    <property type="match status" value="2"/>
</dbReference>
<feature type="domain" description="Carrier" evidence="5">
    <location>
        <begin position="2115"/>
        <end position="2192"/>
    </location>
</feature>
<dbReference type="Gene3D" id="3.40.50.980">
    <property type="match status" value="2"/>
</dbReference>
<dbReference type="InterPro" id="IPR000873">
    <property type="entry name" value="AMP-dep_synth/lig_dom"/>
</dbReference>
<dbReference type="Pfam" id="PF00501">
    <property type="entry name" value="AMP-binding"/>
    <property type="match status" value="3"/>
</dbReference>
<dbReference type="PANTHER" id="PTHR45527:SF1">
    <property type="entry name" value="FATTY ACID SYNTHASE"/>
    <property type="match status" value="1"/>
</dbReference>
<dbReference type="InterPro" id="IPR042099">
    <property type="entry name" value="ANL_N_sf"/>
</dbReference>
<dbReference type="PROSITE" id="PS50075">
    <property type="entry name" value="CARRIER"/>
    <property type="match status" value="3"/>
</dbReference>
<dbReference type="Proteomes" id="UP000619238">
    <property type="component" value="Unassembled WGS sequence"/>
</dbReference>
<dbReference type="NCBIfam" id="TIGR01733">
    <property type="entry name" value="AA-adenyl-dom"/>
    <property type="match status" value="1"/>
</dbReference>
<dbReference type="RefSeq" id="WP_187564122.1">
    <property type="nucleotide sequence ID" value="NZ_JACGWS010000016.1"/>
</dbReference>
<dbReference type="InterPro" id="IPR044894">
    <property type="entry name" value="TubC_N_sf"/>
</dbReference>
<name>A0ABR7QER9_9FLAO</name>
<dbReference type="PANTHER" id="PTHR45527">
    <property type="entry name" value="NONRIBOSOMAL PEPTIDE SYNTHETASE"/>
    <property type="match status" value="1"/>
</dbReference>
<dbReference type="Pfam" id="PF18563">
    <property type="entry name" value="TubC_N"/>
    <property type="match status" value="1"/>
</dbReference>
<dbReference type="Gene3D" id="1.10.1200.10">
    <property type="entry name" value="ACP-like"/>
    <property type="match status" value="3"/>
</dbReference>
<dbReference type="CDD" id="cd19531">
    <property type="entry name" value="LCL_NRPS-like"/>
    <property type="match status" value="4"/>
</dbReference>
<feature type="domain" description="Carrier" evidence="5">
    <location>
        <begin position="1023"/>
        <end position="1098"/>
    </location>
</feature>
<dbReference type="InterPro" id="IPR009081">
    <property type="entry name" value="PP-bd_ACP"/>
</dbReference>
<dbReference type="Gene3D" id="2.30.38.10">
    <property type="entry name" value="Luciferase, Domain 3"/>
    <property type="match status" value="1"/>
</dbReference>
<dbReference type="SUPFAM" id="SSF52777">
    <property type="entry name" value="CoA-dependent acyltransferases"/>
    <property type="match status" value="8"/>
</dbReference>
<feature type="domain" description="Carrier" evidence="5">
    <location>
        <begin position="3213"/>
        <end position="3290"/>
    </location>
</feature>
<organism evidence="6 7">
    <name type="scientific">Kordia aestuariivivens</name>
    <dbReference type="NCBI Taxonomy" id="2759037"/>
    <lineage>
        <taxon>Bacteria</taxon>
        <taxon>Pseudomonadati</taxon>
        <taxon>Bacteroidota</taxon>
        <taxon>Flavobacteriia</taxon>
        <taxon>Flavobacteriales</taxon>
        <taxon>Flavobacteriaceae</taxon>
        <taxon>Kordia</taxon>
    </lineage>
</organism>
<dbReference type="InterPro" id="IPR020845">
    <property type="entry name" value="AMP-binding_CS"/>
</dbReference>